<gene>
    <name evidence="2" type="ORF">DU34_04210</name>
</gene>
<dbReference type="InterPro" id="IPR050276">
    <property type="entry name" value="MshD_Acetyltransferase"/>
</dbReference>
<proteinExistence type="predicted"/>
<reference evidence="2 3" key="1">
    <citation type="journal article" date="2015" name="ISME J.">
        <title>Genomic and phenotypic differentiation among Methanosarcina mazei populations from Columbia River sediment.</title>
        <authorList>
            <person name="Youngblut N.D."/>
            <person name="Wirth J.S."/>
            <person name="Henriksen J.R."/>
            <person name="Smith M."/>
            <person name="Simon H."/>
            <person name="Metcalf W.W."/>
            <person name="Whitaker R.J."/>
        </authorList>
    </citation>
    <scope>NUCLEOTIDE SEQUENCE [LARGE SCALE GENOMIC DNA]</scope>
    <source>
        <strain evidence="2 3">2.F.T.2.6</strain>
    </source>
</reference>
<evidence type="ECO:0000259" key="1">
    <source>
        <dbReference type="PROSITE" id="PS51186"/>
    </source>
</evidence>
<dbReference type="PANTHER" id="PTHR43617:SF2">
    <property type="entry name" value="UPF0039 PROTEIN SLL0451"/>
    <property type="match status" value="1"/>
</dbReference>
<protein>
    <recommendedName>
        <fullName evidence="1">N-acetyltransferase domain-containing protein</fullName>
    </recommendedName>
</protein>
<dbReference type="CDD" id="cd04301">
    <property type="entry name" value="NAT_SF"/>
    <property type="match status" value="1"/>
</dbReference>
<dbReference type="InterPro" id="IPR000182">
    <property type="entry name" value="GNAT_dom"/>
</dbReference>
<feature type="domain" description="N-acetyltransferase" evidence="1">
    <location>
        <begin position="9"/>
        <end position="149"/>
    </location>
</feature>
<sequence>MESDIKEKLQIEKLKKSDAEKRIDEFLRIDKNLSETLKKWDLNNFFSDLPEKWQLSFCVNSNEKIVGYMICSKKELSTHIHRLAVSKEFQRRDIGSSLIKALEDHIGSNKKITLKVKKFNSAAIKFYEKNGFIRHGEEDCNYLYEKIVGDEIDKKGTSNECTP</sequence>
<comment type="caution">
    <text evidence="2">The sequence shown here is derived from an EMBL/GenBank/DDBJ whole genome shotgun (WGS) entry which is preliminary data.</text>
</comment>
<dbReference type="EMBL" id="JJOU01000152">
    <property type="protein sequence ID" value="KKG11805.1"/>
    <property type="molecule type" value="Genomic_DNA"/>
</dbReference>
<dbReference type="SUPFAM" id="SSF55729">
    <property type="entry name" value="Acyl-CoA N-acyltransferases (Nat)"/>
    <property type="match status" value="1"/>
</dbReference>
<dbReference type="RefSeq" id="WP_052735604.1">
    <property type="nucleotide sequence ID" value="NZ_JJOU01000152.1"/>
</dbReference>
<dbReference type="Gene3D" id="3.40.630.30">
    <property type="match status" value="1"/>
</dbReference>
<dbReference type="GO" id="GO:0016747">
    <property type="term" value="F:acyltransferase activity, transferring groups other than amino-acyl groups"/>
    <property type="evidence" value="ECO:0007669"/>
    <property type="project" value="InterPro"/>
</dbReference>
<evidence type="ECO:0000313" key="2">
    <source>
        <dbReference type="EMBL" id="KKG11805.1"/>
    </source>
</evidence>
<dbReference type="Proteomes" id="UP000034047">
    <property type="component" value="Unassembled WGS sequence"/>
</dbReference>
<dbReference type="PATRIC" id="fig|2209.41.peg.929"/>
<organism evidence="2 3">
    <name type="scientific">Methanosarcina mazei</name>
    <name type="common">Methanosarcina frisia</name>
    <dbReference type="NCBI Taxonomy" id="2209"/>
    <lineage>
        <taxon>Archaea</taxon>
        <taxon>Methanobacteriati</taxon>
        <taxon>Methanobacteriota</taxon>
        <taxon>Stenosarchaea group</taxon>
        <taxon>Methanomicrobia</taxon>
        <taxon>Methanosarcinales</taxon>
        <taxon>Methanosarcinaceae</taxon>
        <taxon>Methanosarcina</taxon>
    </lineage>
</organism>
<dbReference type="AlphaFoldDB" id="A0A0F8EVF1"/>
<dbReference type="InterPro" id="IPR016181">
    <property type="entry name" value="Acyl_CoA_acyltransferase"/>
</dbReference>
<dbReference type="PANTHER" id="PTHR43617">
    <property type="entry name" value="L-AMINO ACID N-ACETYLTRANSFERASE"/>
    <property type="match status" value="1"/>
</dbReference>
<name>A0A0F8EVF1_METMZ</name>
<dbReference type="PROSITE" id="PS51186">
    <property type="entry name" value="GNAT"/>
    <property type="match status" value="1"/>
</dbReference>
<evidence type="ECO:0000313" key="3">
    <source>
        <dbReference type="Proteomes" id="UP000034047"/>
    </source>
</evidence>
<accession>A0A0F8EVF1</accession>
<dbReference type="Pfam" id="PF00583">
    <property type="entry name" value="Acetyltransf_1"/>
    <property type="match status" value="1"/>
</dbReference>